<sequence length="158" mass="18580">MFKKLLLTSFLLFISLITIYPSKKENTNFFDYCYSLEKTISRNSVEKSKNLSKKFKPFARDITLLGTNKTKGALANKIIDQYKNSKKIFIVTFVPNQIYCLAGYWIEEAKPGTFKSIFYEKSKEKINEYKDIKIEVDKFINDINSEYKSIKKEINDLF</sequence>
<gene>
    <name evidence="1" type="ORF">EU96_1726</name>
</gene>
<dbReference type="eggNOG" id="ENOG5030RM1">
    <property type="taxonomic scope" value="Bacteria"/>
</dbReference>
<accession>A0A0A2A693</accession>
<dbReference type="AlphaFoldDB" id="A0A0A2A693"/>
<protein>
    <recommendedName>
        <fullName evidence="3">Carbon storage regulator CsrA</fullName>
    </recommendedName>
</protein>
<comment type="caution">
    <text evidence="1">The sequence shown here is derived from an EMBL/GenBank/DDBJ whole genome shotgun (WGS) entry which is preliminary data.</text>
</comment>
<dbReference type="Proteomes" id="UP000030445">
    <property type="component" value="Unassembled WGS sequence"/>
</dbReference>
<name>A0A0A2A693_PROMR</name>
<evidence type="ECO:0000313" key="1">
    <source>
        <dbReference type="EMBL" id="KGF97085.1"/>
    </source>
</evidence>
<organism evidence="1 2">
    <name type="scientific">Prochlorococcus marinus str. MIT 9302</name>
    <dbReference type="NCBI Taxonomy" id="74545"/>
    <lineage>
        <taxon>Bacteria</taxon>
        <taxon>Bacillati</taxon>
        <taxon>Cyanobacteriota</taxon>
        <taxon>Cyanophyceae</taxon>
        <taxon>Synechococcales</taxon>
        <taxon>Prochlorococcaceae</taxon>
        <taxon>Prochlorococcus</taxon>
    </lineage>
</organism>
<dbReference type="EMBL" id="JNAM01000011">
    <property type="protein sequence ID" value="KGF97085.1"/>
    <property type="molecule type" value="Genomic_DNA"/>
</dbReference>
<reference evidence="2" key="1">
    <citation type="journal article" date="2014" name="Sci. Data">
        <title>Genomes of diverse isolates of the marine cyanobacterium Prochlorococcus.</title>
        <authorList>
            <person name="Biller S."/>
            <person name="Berube P."/>
            <person name="Thompson J."/>
            <person name="Kelly L."/>
            <person name="Roggensack S."/>
            <person name="Awad L."/>
            <person name="Roache-Johnson K."/>
            <person name="Ding H."/>
            <person name="Giovannoni S.J."/>
            <person name="Moore L.R."/>
            <person name="Chisholm S.W."/>
        </authorList>
    </citation>
    <scope>NUCLEOTIDE SEQUENCE [LARGE SCALE GENOMIC DNA]</scope>
    <source>
        <strain evidence="2">MIT 9302</strain>
    </source>
</reference>
<evidence type="ECO:0008006" key="3">
    <source>
        <dbReference type="Google" id="ProtNLM"/>
    </source>
</evidence>
<evidence type="ECO:0000313" key="2">
    <source>
        <dbReference type="Proteomes" id="UP000030445"/>
    </source>
</evidence>
<dbReference type="RefSeq" id="WP_032527319.1">
    <property type="nucleotide sequence ID" value="NZ_CP138951.1"/>
</dbReference>
<proteinExistence type="predicted"/>
<dbReference type="OrthoDB" id="540265at2"/>